<feature type="chain" id="PRO_5038165437" evidence="2">
    <location>
        <begin position="24"/>
        <end position="489"/>
    </location>
</feature>
<feature type="signal peptide" evidence="2">
    <location>
        <begin position="1"/>
        <end position="23"/>
    </location>
</feature>
<keyword evidence="2" id="KW-0449">Lipoprotein</keyword>
<reference evidence="5" key="1">
    <citation type="submission" date="2020-03" db="EMBL/GenBank/DDBJ databases">
        <title>Solimonas marina sp. nov., isolated from deep seawater of the Pacific Ocean.</title>
        <authorList>
            <person name="Liu X."/>
            <person name="Lai Q."/>
            <person name="Sun F."/>
            <person name="Gai Y."/>
            <person name="Li G."/>
            <person name="Shao Z."/>
        </authorList>
    </citation>
    <scope>NUCLEOTIDE SEQUENCE</scope>
    <source>
        <strain evidence="5">C16B3</strain>
    </source>
</reference>
<dbReference type="Pfam" id="PF02321">
    <property type="entry name" value="OEP"/>
    <property type="match status" value="2"/>
</dbReference>
<dbReference type="RefSeq" id="WP_168149496.1">
    <property type="nucleotide sequence ID" value="NZ_JAAVXB010000012.1"/>
</dbReference>
<gene>
    <name evidence="5" type="ORF">G7Y82_17780</name>
</gene>
<name>A0A969WBL5_9GAMM</name>
<keyword evidence="2" id="KW-0732">Signal</keyword>
<evidence type="ECO:0000256" key="3">
    <source>
        <dbReference type="SAM" id="Coils"/>
    </source>
</evidence>
<dbReference type="InterPro" id="IPR003423">
    <property type="entry name" value="OMP_efflux"/>
</dbReference>
<dbReference type="NCBIfam" id="TIGR01845">
    <property type="entry name" value="outer_NodT"/>
    <property type="match status" value="1"/>
</dbReference>
<evidence type="ECO:0000313" key="6">
    <source>
        <dbReference type="Proteomes" id="UP000653472"/>
    </source>
</evidence>
<keyword evidence="3" id="KW-0175">Coiled coil</keyword>
<evidence type="ECO:0000313" key="5">
    <source>
        <dbReference type="EMBL" id="NKF24167.1"/>
    </source>
</evidence>
<feature type="coiled-coil region" evidence="3">
    <location>
        <begin position="226"/>
        <end position="253"/>
    </location>
</feature>
<dbReference type="GO" id="GO:0015562">
    <property type="term" value="F:efflux transmembrane transporter activity"/>
    <property type="evidence" value="ECO:0007669"/>
    <property type="project" value="InterPro"/>
</dbReference>
<dbReference type="Gene3D" id="1.20.1600.10">
    <property type="entry name" value="Outer membrane efflux proteins (OEP)"/>
    <property type="match status" value="1"/>
</dbReference>
<sequence length="489" mass="52487">MQRTLPPLGAIAAGLALSACSMAPKYIVPPVPLAEQYKEAAGQKDWQPAQPGDTISRGSWWQAYGDSTLDRLADQLERNSPDLAAALARYEQSNAYYQQTRSAYFPSLSLGGQYQPNRGSDMRPPSGNSNRYYDNDSLGLAASYELDLWGRVRNTVKAGRADLAAAAADLESAHLSLRAELVDDYLQLRGTDQTVQLLTDTVDAYQRALELTQTRRQGGIGSGLDVARAQTQLKSAQAQLATTQAQRAVLEHAIAILVGASPSTFSIAPDTTGLTLPNVPTDVPSTLLQRRPDIAAAERRTAAANAAVGVARAAWFPSLTLGGTVGYSSYEGSDWFQASNLFWSIGPTLAVDLFDGGKRKAQVRQARAALDEAGASYRSTVLNAFAQVEDNLSKLDHYRDAAAQEDEAVKAAKQAVEYSTIRYREGVVNYLEVTTAQTAALEAQRAQVTINTDRLRASVALIRALGGGWKVGDDPMTSVAATDSKPSLN</sequence>
<dbReference type="PROSITE" id="PS51257">
    <property type="entry name" value="PROKAR_LIPOPROTEIN"/>
    <property type="match status" value="1"/>
</dbReference>
<dbReference type="PANTHER" id="PTHR30203">
    <property type="entry name" value="OUTER MEMBRANE CATION EFFLUX PROTEIN"/>
    <property type="match status" value="1"/>
</dbReference>
<dbReference type="InterPro" id="IPR010131">
    <property type="entry name" value="MdtP/NodT-like"/>
</dbReference>
<feature type="region of interest" description="Disordered" evidence="4">
    <location>
        <begin position="114"/>
        <end position="134"/>
    </location>
</feature>
<dbReference type="EMBL" id="JAAVXB010000012">
    <property type="protein sequence ID" value="NKF24167.1"/>
    <property type="molecule type" value="Genomic_DNA"/>
</dbReference>
<proteinExistence type="inferred from homology"/>
<evidence type="ECO:0000256" key="4">
    <source>
        <dbReference type="SAM" id="MobiDB-lite"/>
    </source>
</evidence>
<protein>
    <submittedName>
        <fullName evidence="5">Efflux transporter outer membrane subunit</fullName>
    </submittedName>
</protein>
<evidence type="ECO:0000256" key="2">
    <source>
        <dbReference type="RuleBase" id="RU362097"/>
    </source>
</evidence>
<comment type="similarity">
    <text evidence="1 2">Belongs to the outer membrane factor (OMF) (TC 1.B.17) family.</text>
</comment>
<dbReference type="GO" id="GO:0009279">
    <property type="term" value="C:cell outer membrane"/>
    <property type="evidence" value="ECO:0007669"/>
    <property type="project" value="UniProtKB-SubCell"/>
</dbReference>
<dbReference type="AlphaFoldDB" id="A0A969WBL5"/>
<dbReference type="PANTHER" id="PTHR30203:SF33">
    <property type="entry name" value="BLR4455 PROTEIN"/>
    <property type="match status" value="1"/>
</dbReference>
<comment type="subcellular location">
    <subcellularLocation>
        <location evidence="2">Cell outer membrane</location>
        <topology evidence="2">Lipid-anchor</topology>
    </subcellularLocation>
</comment>
<accession>A0A969WBL5</accession>
<keyword evidence="2" id="KW-0564">Palmitate</keyword>
<dbReference type="SUPFAM" id="SSF56954">
    <property type="entry name" value="Outer membrane efflux proteins (OEP)"/>
    <property type="match status" value="1"/>
</dbReference>
<evidence type="ECO:0000256" key="1">
    <source>
        <dbReference type="ARBA" id="ARBA00007613"/>
    </source>
</evidence>
<comment type="caution">
    <text evidence="5">The sequence shown here is derived from an EMBL/GenBank/DDBJ whole genome shotgun (WGS) entry which is preliminary data.</text>
</comment>
<keyword evidence="2" id="KW-0812">Transmembrane</keyword>
<keyword evidence="2" id="KW-1134">Transmembrane beta strand</keyword>
<dbReference type="Proteomes" id="UP000653472">
    <property type="component" value="Unassembled WGS sequence"/>
</dbReference>
<keyword evidence="6" id="KW-1185">Reference proteome</keyword>
<dbReference type="Gene3D" id="2.20.200.10">
    <property type="entry name" value="Outer membrane efflux proteins (OEP)"/>
    <property type="match status" value="1"/>
</dbReference>
<organism evidence="5 6">
    <name type="scientific">Solimonas marina</name>
    <dbReference type="NCBI Taxonomy" id="2714601"/>
    <lineage>
        <taxon>Bacteria</taxon>
        <taxon>Pseudomonadati</taxon>
        <taxon>Pseudomonadota</taxon>
        <taxon>Gammaproteobacteria</taxon>
        <taxon>Nevskiales</taxon>
        <taxon>Nevskiaceae</taxon>
        <taxon>Solimonas</taxon>
    </lineage>
</organism>
<keyword evidence="2" id="KW-0472">Membrane</keyword>